<dbReference type="GO" id="GO:0005737">
    <property type="term" value="C:cytoplasm"/>
    <property type="evidence" value="ECO:0007669"/>
    <property type="project" value="UniProtKB-SubCell"/>
</dbReference>
<evidence type="ECO:0000256" key="8">
    <source>
        <dbReference type="SAM" id="MobiDB-lite"/>
    </source>
</evidence>
<dbReference type="Pfam" id="PF00337">
    <property type="entry name" value="Gal-bind_lectin"/>
    <property type="match status" value="2"/>
</dbReference>
<dbReference type="FunFam" id="1.10.533.10:FF:000065">
    <property type="entry name" value="Ectodysplasin-A receptor-associated adapter protein"/>
    <property type="match status" value="1"/>
</dbReference>
<protein>
    <recommendedName>
        <fullName evidence="7">Galectin</fullName>
    </recommendedName>
</protein>
<keyword evidence="11" id="KW-1185">Reference proteome</keyword>
<dbReference type="PANTHER" id="PTHR11346">
    <property type="entry name" value="GALECTIN"/>
    <property type="match status" value="1"/>
</dbReference>
<evidence type="ECO:0000256" key="4">
    <source>
        <dbReference type="ARBA" id="ARBA00022734"/>
    </source>
</evidence>
<dbReference type="GO" id="GO:0030246">
    <property type="term" value="F:carbohydrate binding"/>
    <property type="evidence" value="ECO:0007669"/>
    <property type="project" value="UniProtKB-UniRule"/>
</dbReference>
<evidence type="ECO:0000313" key="11">
    <source>
        <dbReference type="Proteomes" id="UP000031443"/>
    </source>
</evidence>
<dbReference type="InterPro" id="IPR013320">
    <property type="entry name" value="ConA-like_dom_sf"/>
</dbReference>
<gene>
    <name evidence="10" type="ORF">UY3_15789</name>
</gene>
<evidence type="ECO:0000256" key="1">
    <source>
        <dbReference type="ARBA" id="ARBA00004496"/>
    </source>
</evidence>
<feature type="compositionally biased region" description="Polar residues" evidence="8">
    <location>
        <begin position="36"/>
        <end position="47"/>
    </location>
</feature>
<dbReference type="InterPro" id="IPR011029">
    <property type="entry name" value="DEATH-like_dom_sf"/>
</dbReference>
<dbReference type="SUPFAM" id="SSF49899">
    <property type="entry name" value="Concanavalin A-like lectins/glucanases"/>
    <property type="match status" value="2"/>
</dbReference>
<dbReference type="Gene3D" id="2.60.120.200">
    <property type="match status" value="2"/>
</dbReference>
<keyword evidence="3" id="KW-0963">Cytoplasm</keyword>
<evidence type="ECO:0000313" key="10">
    <source>
        <dbReference type="EMBL" id="EMP27122.1"/>
    </source>
</evidence>
<keyword evidence="4 7" id="KW-0430">Lectin</keyword>
<name>M7BFW1_CHEMY</name>
<dbReference type="AlphaFoldDB" id="M7BFW1"/>
<feature type="domain" description="Galectin" evidence="9">
    <location>
        <begin position="172"/>
        <end position="305"/>
    </location>
</feature>
<dbReference type="SUPFAM" id="SSF47986">
    <property type="entry name" value="DEATH domain"/>
    <property type="match status" value="1"/>
</dbReference>
<keyword evidence="2" id="KW-0217">Developmental protein</keyword>
<dbReference type="FunFam" id="2.60.120.200:FF:000023">
    <property type="entry name" value="Galectin"/>
    <property type="match status" value="1"/>
</dbReference>
<dbReference type="FunFam" id="2.60.120.200:FF:000054">
    <property type="entry name" value="Galectin"/>
    <property type="match status" value="1"/>
</dbReference>
<accession>M7BFW1</accession>
<organism evidence="10 11">
    <name type="scientific">Chelonia mydas</name>
    <name type="common">Green sea-turtle</name>
    <name type="synonym">Chelonia agassizi</name>
    <dbReference type="NCBI Taxonomy" id="8469"/>
    <lineage>
        <taxon>Eukaryota</taxon>
        <taxon>Metazoa</taxon>
        <taxon>Chordata</taxon>
        <taxon>Craniata</taxon>
        <taxon>Vertebrata</taxon>
        <taxon>Euteleostomi</taxon>
        <taxon>Archelosauria</taxon>
        <taxon>Testudinata</taxon>
        <taxon>Testudines</taxon>
        <taxon>Cryptodira</taxon>
        <taxon>Durocryptodira</taxon>
        <taxon>Americhelydia</taxon>
        <taxon>Chelonioidea</taxon>
        <taxon>Cheloniidae</taxon>
        <taxon>Chelonia</taxon>
    </lineage>
</organism>
<evidence type="ECO:0000256" key="6">
    <source>
        <dbReference type="ARBA" id="ARBA00058509"/>
    </source>
</evidence>
<evidence type="ECO:0000256" key="7">
    <source>
        <dbReference type="RuleBase" id="RU102079"/>
    </source>
</evidence>
<dbReference type="SMART" id="SM00276">
    <property type="entry name" value="GLECT"/>
    <property type="match status" value="2"/>
</dbReference>
<comment type="subcellular location">
    <subcellularLocation>
        <location evidence="1">Cytoplasm</location>
    </subcellularLocation>
</comment>
<evidence type="ECO:0000256" key="5">
    <source>
        <dbReference type="ARBA" id="ARBA00022782"/>
    </source>
</evidence>
<dbReference type="SMART" id="SM00908">
    <property type="entry name" value="Gal-bind_lectin"/>
    <property type="match status" value="2"/>
</dbReference>
<dbReference type="Proteomes" id="UP000031443">
    <property type="component" value="Unassembled WGS sequence"/>
</dbReference>
<feature type="region of interest" description="Disordered" evidence="8">
    <location>
        <begin position="25"/>
        <end position="47"/>
    </location>
</feature>
<dbReference type="GO" id="GO:0030154">
    <property type="term" value="P:cell differentiation"/>
    <property type="evidence" value="ECO:0007669"/>
    <property type="project" value="UniProtKB-KW"/>
</dbReference>
<evidence type="ECO:0000256" key="3">
    <source>
        <dbReference type="ARBA" id="ARBA00022490"/>
    </source>
</evidence>
<reference evidence="11" key="1">
    <citation type="journal article" date="2013" name="Nat. Genet.">
        <title>The draft genomes of soft-shell turtle and green sea turtle yield insights into the development and evolution of the turtle-specific body plan.</title>
        <authorList>
            <person name="Wang Z."/>
            <person name="Pascual-Anaya J."/>
            <person name="Zadissa A."/>
            <person name="Li W."/>
            <person name="Niimura Y."/>
            <person name="Huang Z."/>
            <person name="Li C."/>
            <person name="White S."/>
            <person name="Xiong Z."/>
            <person name="Fang D."/>
            <person name="Wang B."/>
            <person name="Ming Y."/>
            <person name="Chen Y."/>
            <person name="Zheng Y."/>
            <person name="Kuraku S."/>
            <person name="Pignatelli M."/>
            <person name="Herrero J."/>
            <person name="Beal K."/>
            <person name="Nozawa M."/>
            <person name="Li Q."/>
            <person name="Wang J."/>
            <person name="Zhang H."/>
            <person name="Yu L."/>
            <person name="Shigenobu S."/>
            <person name="Wang J."/>
            <person name="Liu J."/>
            <person name="Flicek P."/>
            <person name="Searle S."/>
            <person name="Wang J."/>
            <person name="Kuratani S."/>
            <person name="Yin Y."/>
            <person name="Aken B."/>
            <person name="Zhang G."/>
            <person name="Irie N."/>
        </authorList>
    </citation>
    <scope>NUCLEOTIDE SEQUENCE [LARGE SCALE GENOMIC DNA]</scope>
</reference>
<comment type="function">
    <text evidence="6">Adapter protein that interacts with EDAR DEATH domain and couples the receptor to EDA signaling pathway during morphogenesis of ectodermal organs. Mediates the activation of NF-kappa-B.</text>
</comment>
<dbReference type="GO" id="GO:0007165">
    <property type="term" value="P:signal transduction"/>
    <property type="evidence" value="ECO:0007669"/>
    <property type="project" value="InterPro"/>
</dbReference>
<evidence type="ECO:0000259" key="9">
    <source>
        <dbReference type="PROSITE" id="PS51304"/>
    </source>
</evidence>
<feature type="non-terminal residue" evidence="10">
    <location>
        <position position="1"/>
    </location>
</feature>
<dbReference type="InterPro" id="IPR044156">
    <property type="entry name" value="Galectin-like"/>
</dbReference>
<dbReference type="eggNOG" id="KOG3587">
    <property type="taxonomic scope" value="Eukaryota"/>
</dbReference>
<sequence>DEEYLTDKVTLEIASVNIRSLTSDSDLIQQPKESDSQSNTGESLSDMRSSCKENGTCSLCLSHAPTISDLLNDEDLLYTMRIKLDPCHPTVKNWRNFASKWGMTYDELCFLEQKQQSPTLEFLLRNSDRTVEQLIDLCKLYQRMDVVKVLLKNILELVRYYYIIVTLKVIPYTGTILSGLLPGELVVIQGSVPDDSDRFQVDFQCGSSIKPRADVAFHFNPRFKKSGSIICNTLEKERWGWEEITYEMPFQKGKPFKIVFMVLKDKFQVSVNEKHLLLYNHRVNLERIDTLGIYGKVQIQTITFVSNNVVPYIARLNSALRPGQTVVIKGEVNKNPNSFAVNLKSSDSKDIALHLNPRMKTKVFVRNSYLCDSWGEEEKDVTNFPFSPGMYFELLIFCDVHQYKVAINGVHILEYKHRFKQLEKISVLEVTGDIQLLDVRSL</sequence>
<dbReference type="Pfam" id="PF00531">
    <property type="entry name" value="Death"/>
    <property type="match status" value="1"/>
</dbReference>
<feature type="domain" description="Galectin" evidence="9">
    <location>
        <begin position="312"/>
        <end position="442"/>
    </location>
</feature>
<dbReference type="InterPro" id="IPR000488">
    <property type="entry name" value="Death_dom"/>
</dbReference>
<keyword evidence="5" id="KW-0221">Differentiation</keyword>
<evidence type="ECO:0000256" key="2">
    <source>
        <dbReference type="ARBA" id="ARBA00022473"/>
    </source>
</evidence>
<dbReference type="EMBL" id="KB573111">
    <property type="protein sequence ID" value="EMP27122.1"/>
    <property type="molecule type" value="Genomic_DNA"/>
</dbReference>
<dbReference type="CDD" id="cd00070">
    <property type="entry name" value="GLECT"/>
    <property type="match status" value="2"/>
</dbReference>
<dbReference type="InterPro" id="IPR001079">
    <property type="entry name" value="Galectin_CRD"/>
</dbReference>
<dbReference type="PANTHER" id="PTHR11346:SF22">
    <property type="entry name" value="GALECTIN-8"/>
    <property type="match status" value="1"/>
</dbReference>
<dbReference type="PROSITE" id="PS51304">
    <property type="entry name" value="GALECTIN"/>
    <property type="match status" value="2"/>
</dbReference>
<dbReference type="Gene3D" id="1.10.533.10">
    <property type="entry name" value="Death Domain, Fas"/>
    <property type="match status" value="1"/>
</dbReference>
<proteinExistence type="predicted"/>